<dbReference type="PROSITE" id="PS51296">
    <property type="entry name" value="RIESKE"/>
    <property type="match status" value="1"/>
</dbReference>
<dbReference type="AlphaFoldDB" id="A0A4V1Q7F6"/>
<proteinExistence type="predicted"/>
<dbReference type="PANTHER" id="PTHR21496:SF23">
    <property type="entry name" value="3-PHENYLPROPIONATE_CINNAMIC ACID DIOXYGENASE FERREDOXIN SUBUNIT"/>
    <property type="match status" value="1"/>
</dbReference>
<dbReference type="GO" id="GO:0046872">
    <property type="term" value="F:metal ion binding"/>
    <property type="evidence" value="ECO:0007669"/>
    <property type="project" value="UniProtKB-KW"/>
</dbReference>
<sequence>MSWTLACSAADLEEDQPYSADVDGELVALVSTEGELFAIRDRCSHRDVMLSLGDVEDCTLECVAHGSRFDLRTGEALDLPATQPVPVYPVKREGDDVYVDLDNPITQES</sequence>
<accession>A0A4V1Q7F6</accession>
<dbReference type="SUPFAM" id="SSF50022">
    <property type="entry name" value="ISP domain"/>
    <property type="match status" value="1"/>
</dbReference>
<protein>
    <submittedName>
        <fullName evidence="6">Rieske (2Fe-2S) protein</fullName>
    </submittedName>
</protein>
<dbReference type="InterPro" id="IPR017941">
    <property type="entry name" value="Rieske_2Fe-2S"/>
</dbReference>
<dbReference type="Proteomes" id="UP000290624">
    <property type="component" value="Unassembled WGS sequence"/>
</dbReference>
<dbReference type="PANTHER" id="PTHR21496">
    <property type="entry name" value="FERREDOXIN-RELATED"/>
    <property type="match status" value="1"/>
</dbReference>
<comment type="caution">
    <text evidence="6">The sequence shown here is derived from an EMBL/GenBank/DDBJ whole genome shotgun (WGS) entry which is preliminary data.</text>
</comment>
<evidence type="ECO:0000256" key="4">
    <source>
        <dbReference type="ARBA" id="ARBA00023014"/>
    </source>
</evidence>
<name>A0A4V1Q7F6_9ACTN</name>
<evidence type="ECO:0000313" key="6">
    <source>
        <dbReference type="EMBL" id="RXW32418.1"/>
    </source>
</evidence>
<keyword evidence="1" id="KW-0001">2Fe-2S</keyword>
<dbReference type="CDD" id="cd03528">
    <property type="entry name" value="Rieske_RO_ferredoxin"/>
    <property type="match status" value="1"/>
</dbReference>
<evidence type="ECO:0000259" key="5">
    <source>
        <dbReference type="PROSITE" id="PS51296"/>
    </source>
</evidence>
<feature type="domain" description="Rieske" evidence="5">
    <location>
        <begin position="4"/>
        <end position="99"/>
    </location>
</feature>
<dbReference type="Gene3D" id="2.102.10.10">
    <property type="entry name" value="Rieske [2Fe-2S] iron-sulphur domain"/>
    <property type="match status" value="1"/>
</dbReference>
<dbReference type="EMBL" id="PPCV01000004">
    <property type="protein sequence ID" value="RXW32418.1"/>
    <property type="molecule type" value="Genomic_DNA"/>
</dbReference>
<keyword evidence="7" id="KW-1185">Reference proteome</keyword>
<evidence type="ECO:0000256" key="3">
    <source>
        <dbReference type="ARBA" id="ARBA00023004"/>
    </source>
</evidence>
<dbReference type="Pfam" id="PF00355">
    <property type="entry name" value="Rieske"/>
    <property type="match status" value="1"/>
</dbReference>
<evidence type="ECO:0000256" key="1">
    <source>
        <dbReference type="ARBA" id="ARBA00022714"/>
    </source>
</evidence>
<evidence type="ECO:0000313" key="7">
    <source>
        <dbReference type="Proteomes" id="UP000290624"/>
    </source>
</evidence>
<evidence type="ECO:0000256" key="2">
    <source>
        <dbReference type="ARBA" id="ARBA00022723"/>
    </source>
</evidence>
<keyword evidence="4" id="KW-0411">Iron-sulfur</keyword>
<dbReference type="OrthoDB" id="147178at2"/>
<dbReference type="GO" id="GO:0004497">
    <property type="term" value="F:monooxygenase activity"/>
    <property type="evidence" value="ECO:0007669"/>
    <property type="project" value="UniProtKB-ARBA"/>
</dbReference>
<gene>
    <name evidence="6" type="ORF">C1706_07715</name>
</gene>
<dbReference type="RefSeq" id="WP_129458640.1">
    <property type="nucleotide sequence ID" value="NZ_PPCV01000004.1"/>
</dbReference>
<organism evidence="6 7">
    <name type="scientific">Propioniciclava flava</name>
    <dbReference type="NCBI Taxonomy" id="2072026"/>
    <lineage>
        <taxon>Bacteria</taxon>
        <taxon>Bacillati</taxon>
        <taxon>Actinomycetota</taxon>
        <taxon>Actinomycetes</taxon>
        <taxon>Propionibacteriales</taxon>
        <taxon>Propionibacteriaceae</taxon>
        <taxon>Propioniciclava</taxon>
    </lineage>
</organism>
<dbReference type="GO" id="GO:0016705">
    <property type="term" value="F:oxidoreductase activity, acting on paired donors, with incorporation or reduction of molecular oxygen"/>
    <property type="evidence" value="ECO:0007669"/>
    <property type="project" value="UniProtKB-ARBA"/>
</dbReference>
<reference evidence="6 7" key="1">
    <citation type="submission" date="2018-01" db="EMBL/GenBank/DDBJ databases">
        <title>Lactibacter flavus gen. nov., sp. nov., a novel bacterium of the family Propionibacteriaceae isolated from raw milk and dairy products.</title>
        <authorList>
            <person name="Wenning M."/>
            <person name="Breitenwieser F."/>
            <person name="Huptas C."/>
            <person name="von Neubeck M."/>
            <person name="Busse H.-J."/>
            <person name="Scherer S."/>
        </authorList>
    </citation>
    <scope>NUCLEOTIDE SEQUENCE [LARGE SCALE GENOMIC DNA]</scope>
    <source>
        <strain evidence="6 7">VG341</strain>
    </source>
</reference>
<dbReference type="InterPro" id="IPR036922">
    <property type="entry name" value="Rieske_2Fe-2S_sf"/>
</dbReference>
<dbReference type="GO" id="GO:0051537">
    <property type="term" value="F:2 iron, 2 sulfur cluster binding"/>
    <property type="evidence" value="ECO:0007669"/>
    <property type="project" value="UniProtKB-KW"/>
</dbReference>
<keyword evidence="2" id="KW-0479">Metal-binding</keyword>
<keyword evidence="3" id="KW-0408">Iron</keyword>